<dbReference type="SUPFAM" id="SSF46689">
    <property type="entry name" value="Homeodomain-like"/>
    <property type="match status" value="1"/>
</dbReference>
<feature type="DNA-binding region" description="H-T-H motif" evidence="4">
    <location>
        <begin position="35"/>
        <end position="54"/>
    </location>
</feature>
<evidence type="ECO:0000313" key="6">
    <source>
        <dbReference type="EMBL" id="QTX05728.1"/>
    </source>
</evidence>
<keyword evidence="3" id="KW-0804">Transcription</keyword>
<dbReference type="InterPro" id="IPR050109">
    <property type="entry name" value="HTH-type_TetR-like_transc_reg"/>
</dbReference>
<evidence type="ECO:0000256" key="4">
    <source>
        <dbReference type="PROSITE-ProRule" id="PRU00335"/>
    </source>
</evidence>
<dbReference type="PROSITE" id="PS50977">
    <property type="entry name" value="HTH_TETR_2"/>
    <property type="match status" value="1"/>
</dbReference>
<evidence type="ECO:0000256" key="1">
    <source>
        <dbReference type="ARBA" id="ARBA00023015"/>
    </source>
</evidence>
<evidence type="ECO:0000313" key="7">
    <source>
        <dbReference type="Proteomes" id="UP000671914"/>
    </source>
</evidence>
<dbReference type="Pfam" id="PF00440">
    <property type="entry name" value="TetR_N"/>
    <property type="match status" value="1"/>
</dbReference>
<dbReference type="PANTHER" id="PTHR30055">
    <property type="entry name" value="HTH-TYPE TRANSCRIPTIONAL REGULATOR RUTR"/>
    <property type="match status" value="1"/>
</dbReference>
<dbReference type="InterPro" id="IPR036271">
    <property type="entry name" value="Tet_transcr_reg_TetR-rel_C_sf"/>
</dbReference>
<evidence type="ECO:0000259" key="5">
    <source>
        <dbReference type="PROSITE" id="PS50977"/>
    </source>
</evidence>
<dbReference type="Gene3D" id="1.10.357.10">
    <property type="entry name" value="Tetracycline Repressor, domain 2"/>
    <property type="match status" value="2"/>
</dbReference>
<keyword evidence="2 4" id="KW-0238">DNA-binding</keyword>
<dbReference type="PANTHER" id="PTHR30055:SF234">
    <property type="entry name" value="HTH-TYPE TRANSCRIPTIONAL REGULATOR BETI"/>
    <property type="match status" value="1"/>
</dbReference>
<reference evidence="6" key="1">
    <citation type="submission" date="2021-03" db="EMBL/GenBank/DDBJ databases">
        <title>Agromyces archimandritus sp. nov., isolated from the cockroach Archimandrita tessellata.</title>
        <authorList>
            <person name="Guzman J."/>
            <person name="Ortuzar M."/>
            <person name="Poehlein A."/>
            <person name="Daniel R."/>
            <person name="Trujillo M."/>
            <person name="Vilcinskas A."/>
        </authorList>
    </citation>
    <scope>NUCLEOTIDE SEQUENCE</scope>
    <source>
        <strain evidence="6">G127AT</strain>
    </source>
</reference>
<dbReference type="KEGG" id="aarc:G127AT_05855"/>
<dbReference type="GO" id="GO:0000976">
    <property type="term" value="F:transcription cis-regulatory region binding"/>
    <property type="evidence" value="ECO:0007669"/>
    <property type="project" value="TreeGrafter"/>
</dbReference>
<sequence>MSMSSPRRGRPGYDRQRVMAIAVAAFNEHGYDATSMGMLADRLGLSKSAIYHHFASKEEILGAALDAALSALEGVLEDPAPDAAGAPAPAGPAAVPVGAAAPGGTAGARAAGPLPARAVDRLERVLRHAVHVLVERLPEVTLLLRVRGNTRVERDAVARRRAFDRAVTELVQEAQSEGSLRSDISPRVTERLLFGMVNSIVEWYRPNGPEDAATLADDVATIALEGLRMPTSNRVEELLPRR</sequence>
<dbReference type="AlphaFoldDB" id="A0A975FQA2"/>
<dbReference type="InterPro" id="IPR041490">
    <property type="entry name" value="KstR2_TetR_C"/>
</dbReference>
<dbReference type="GO" id="GO:0003700">
    <property type="term" value="F:DNA-binding transcription factor activity"/>
    <property type="evidence" value="ECO:0007669"/>
    <property type="project" value="TreeGrafter"/>
</dbReference>
<dbReference type="PRINTS" id="PR00455">
    <property type="entry name" value="HTHTETR"/>
</dbReference>
<evidence type="ECO:0000256" key="3">
    <source>
        <dbReference type="ARBA" id="ARBA00023163"/>
    </source>
</evidence>
<dbReference type="EMBL" id="CP071696">
    <property type="protein sequence ID" value="QTX05728.1"/>
    <property type="molecule type" value="Genomic_DNA"/>
</dbReference>
<gene>
    <name evidence="6" type="ORF">G127AT_05855</name>
</gene>
<dbReference type="Pfam" id="PF17932">
    <property type="entry name" value="TetR_C_24"/>
    <property type="match status" value="1"/>
</dbReference>
<keyword evidence="1" id="KW-0805">Transcription regulation</keyword>
<evidence type="ECO:0000256" key="2">
    <source>
        <dbReference type="ARBA" id="ARBA00023125"/>
    </source>
</evidence>
<dbReference type="InterPro" id="IPR009057">
    <property type="entry name" value="Homeodomain-like_sf"/>
</dbReference>
<feature type="domain" description="HTH tetR-type" evidence="5">
    <location>
        <begin position="12"/>
        <end position="72"/>
    </location>
</feature>
<dbReference type="InterPro" id="IPR001647">
    <property type="entry name" value="HTH_TetR"/>
</dbReference>
<protein>
    <submittedName>
        <fullName evidence="6">TetR family transcriptional regulator</fullName>
    </submittedName>
</protein>
<organism evidence="6 7">
    <name type="scientific">Agromyces archimandritae</name>
    <dbReference type="NCBI Taxonomy" id="2781962"/>
    <lineage>
        <taxon>Bacteria</taxon>
        <taxon>Bacillati</taxon>
        <taxon>Actinomycetota</taxon>
        <taxon>Actinomycetes</taxon>
        <taxon>Micrococcales</taxon>
        <taxon>Microbacteriaceae</taxon>
        <taxon>Agromyces</taxon>
    </lineage>
</organism>
<dbReference type="RefSeq" id="WP_210900988.1">
    <property type="nucleotide sequence ID" value="NZ_CP071696.1"/>
</dbReference>
<dbReference type="SUPFAM" id="SSF48498">
    <property type="entry name" value="Tetracyclin repressor-like, C-terminal domain"/>
    <property type="match status" value="1"/>
</dbReference>
<proteinExistence type="predicted"/>
<keyword evidence="7" id="KW-1185">Reference proteome</keyword>
<name>A0A975FQA2_9MICO</name>
<accession>A0A975FQA2</accession>
<dbReference type="Proteomes" id="UP000671914">
    <property type="component" value="Chromosome"/>
</dbReference>